<proteinExistence type="predicted"/>
<dbReference type="AlphaFoldDB" id="A0AA93AMZ6"/>
<evidence type="ECO:0000313" key="2">
    <source>
        <dbReference type="Proteomes" id="UP000256540"/>
    </source>
</evidence>
<accession>A0AA93AMZ6</accession>
<protein>
    <submittedName>
        <fullName evidence="1">Uncharacterized protein</fullName>
    </submittedName>
</protein>
<gene>
    <name evidence="1" type="ORF">DMB84_006905</name>
</gene>
<organism evidence="1 2">
    <name type="scientific">Pectobacterium aquaticum</name>
    <dbReference type="NCBI Taxonomy" id="2204145"/>
    <lineage>
        <taxon>Bacteria</taxon>
        <taxon>Pseudomonadati</taxon>
        <taxon>Pseudomonadota</taxon>
        <taxon>Gammaproteobacteria</taxon>
        <taxon>Enterobacterales</taxon>
        <taxon>Pectobacteriaceae</taxon>
        <taxon>Pectobacterium</taxon>
    </lineage>
</organism>
<sequence length="73" mass="7792">MPSERQDVAKVSVASDKNVNDVFEQQLCWPEGRALFMGRVNASLTARLTVMNTDGTAQRHNLAGSLGSQGGGD</sequence>
<reference evidence="1 2" key="1">
    <citation type="submission" date="2018-11" db="EMBL/GenBank/DDBJ databases">
        <title>Draft genome sequences of proposed Pectobacterium aquaticum sp. nov. isolated in France from fresh water.</title>
        <authorList>
            <person name="Pedron J."/>
            <person name="Barny M.A."/>
        </authorList>
    </citation>
    <scope>NUCLEOTIDE SEQUENCE [LARGE SCALE GENOMIC DNA]</scope>
    <source>
        <strain evidence="1 2">A127-S21-F16</strain>
    </source>
</reference>
<name>A0AA93AMZ6_9GAMM</name>
<dbReference type="Proteomes" id="UP000256540">
    <property type="component" value="Unassembled WGS sequence"/>
</dbReference>
<evidence type="ECO:0000313" key="1">
    <source>
        <dbReference type="EMBL" id="RRO21984.1"/>
    </source>
</evidence>
<comment type="caution">
    <text evidence="1">The sequence shown here is derived from an EMBL/GenBank/DDBJ whole genome shotgun (WGS) entry which is preliminary data.</text>
</comment>
<dbReference type="RefSeq" id="WP_116166424.1">
    <property type="nucleotide sequence ID" value="NZ_QHJS02000018.1"/>
</dbReference>
<dbReference type="EMBL" id="QHJS02000018">
    <property type="protein sequence ID" value="RRO21984.1"/>
    <property type="molecule type" value="Genomic_DNA"/>
</dbReference>